<keyword evidence="2" id="KW-1185">Reference proteome</keyword>
<evidence type="ECO:0000313" key="2">
    <source>
        <dbReference type="Proteomes" id="UP000814033"/>
    </source>
</evidence>
<comment type="caution">
    <text evidence="1">The sequence shown here is derived from an EMBL/GenBank/DDBJ whole genome shotgun (WGS) entry which is preliminary data.</text>
</comment>
<organism evidence="1 2">
    <name type="scientific">Auriscalpium vulgare</name>
    <dbReference type="NCBI Taxonomy" id="40419"/>
    <lineage>
        <taxon>Eukaryota</taxon>
        <taxon>Fungi</taxon>
        <taxon>Dikarya</taxon>
        <taxon>Basidiomycota</taxon>
        <taxon>Agaricomycotina</taxon>
        <taxon>Agaricomycetes</taxon>
        <taxon>Russulales</taxon>
        <taxon>Auriscalpiaceae</taxon>
        <taxon>Auriscalpium</taxon>
    </lineage>
</organism>
<evidence type="ECO:0000313" key="1">
    <source>
        <dbReference type="EMBL" id="KAI0052586.1"/>
    </source>
</evidence>
<protein>
    <submittedName>
        <fullName evidence="1">Alpha/beta-hydrolase</fullName>
    </submittedName>
</protein>
<reference evidence="1" key="2">
    <citation type="journal article" date="2022" name="New Phytol.">
        <title>Evolutionary transition to the ectomycorrhizal habit in the genomes of a hyperdiverse lineage of mushroom-forming fungi.</title>
        <authorList>
            <person name="Looney B."/>
            <person name="Miyauchi S."/>
            <person name="Morin E."/>
            <person name="Drula E."/>
            <person name="Courty P.E."/>
            <person name="Kohler A."/>
            <person name="Kuo A."/>
            <person name="LaButti K."/>
            <person name="Pangilinan J."/>
            <person name="Lipzen A."/>
            <person name="Riley R."/>
            <person name="Andreopoulos W."/>
            <person name="He G."/>
            <person name="Johnson J."/>
            <person name="Nolan M."/>
            <person name="Tritt A."/>
            <person name="Barry K.W."/>
            <person name="Grigoriev I.V."/>
            <person name="Nagy L.G."/>
            <person name="Hibbett D."/>
            <person name="Henrissat B."/>
            <person name="Matheny P.B."/>
            <person name="Labbe J."/>
            <person name="Martin F.M."/>
        </authorList>
    </citation>
    <scope>NUCLEOTIDE SEQUENCE</scope>
    <source>
        <strain evidence="1">FP105234-sp</strain>
    </source>
</reference>
<dbReference type="Proteomes" id="UP000814033">
    <property type="component" value="Unassembled WGS sequence"/>
</dbReference>
<proteinExistence type="predicted"/>
<sequence>MPYVDLPHTGQNDYASFWYITNSPTGFVSSFDPAKPTILFIHPSFMDTSWLNRQFEDPRLDGDYNLIAFDSRHCGKSLARLHLNEDSWTSAAELAMAFKVLSLSAAHVWASDAPATHTALRFAALFPEMCLSVTLLTVPPMEPKNVTTYHVFQELAHMWCYAEEIRILEHVFVNIVNAWCGPDLDADMIDELIAHLETHYPPGKRALVTHLMSIITGSSAVLTPTELAAVTQPMLIVHGDAHEACSIDEAHRFQKYFVNARGGAKVYFIKGAHACLGLIPSTATIANRVFARFLSNLPHARSDPSTPTDPLELQMSQPLLILSKITDDKSVLGKNPLHAMSFSRIRPEEASRRARKVKEAAVGQSEAFSPLASNGRPVRRYSERMHDHWFNEVDAEGMSYAGELGDSFEKKAREQDKVQPDSERSSDNTNTSGLLDTQQNTLKKTVSRQSAISPIAKFLRV</sequence>
<dbReference type="EMBL" id="MU275844">
    <property type="protein sequence ID" value="KAI0052586.1"/>
    <property type="molecule type" value="Genomic_DNA"/>
</dbReference>
<reference evidence="1" key="1">
    <citation type="submission" date="2021-02" db="EMBL/GenBank/DDBJ databases">
        <authorList>
            <consortium name="DOE Joint Genome Institute"/>
            <person name="Ahrendt S."/>
            <person name="Looney B.P."/>
            <person name="Miyauchi S."/>
            <person name="Morin E."/>
            <person name="Drula E."/>
            <person name="Courty P.E."/>
            <person name="Chicoki N."/>
            <person name="Fauchery L."/>
            <person name="Kohler A."/>
            <person name="Kuo A."/>
            <person name="Labutti K."/>
            <person name="Pangilinan J."/>
            <person name="Lipzen A."/>
            <person name="Riley R."/>
            <person name="Andreopoulos W."/>
            <person name="He G."/>
            <person name="Johnson J."/>
            <person name="Barry K.W."/>
            <person name="Grigoriev I.V."/>
            <person name="Nagy L."/>
            <person name="Hibbett D."/>
            <person name="Henrissat B."/>
            <person name="Matheny P.B."/>
            <person name="Labbe J."/>
            <person name="Martin F."/>
        </authorList>
    </citation>
    <scope>NUCLEOTIDE SEQUENCE</scope>
    <source>
        <strain evidence="1">FP105234-sp</strain>
    </source>
</reference>
<accession>A0ACB8S9K6</accession>
<gene>
    <name evidence="1" type="ORF">FA95DRAFT_1553250</name>
</gene>
<name>A0ACB8S9K6_9AGAM</name>